<feature type="region of interest" description="Disordered" evidence="1">
    <location>
        <begin position="190"/>
        <end position="222"/>
    </location>
</feature>
<evidence type="ECO:0000256" key="1">
    <source>
        <dbReference type="SAM" id="MobiDB-lite"/>
    </source>
</evidence>
<accession>A0AAD8ETV4</accession>
<sequence length="222" mass="24687">VDERIRNCALILQESHLLAKLSRGDVIAQELKYHPACLTSLYRKAQPKVDCTDQRSDQIRKALVFAELTEYIEEVKHSSTDLQTHNSGRDILLTFTDSLNTTLQEAYAETIDDEAVHLAKAARIVRRDLFSLQARFNASCTEDVQNTSIPESLLALMQMILQGPSIASNKGKNQAALSLAQLASFNAVKTEGKRSRANTSTTNKHSKNREPPVPVYVGLTIH</sequence>
<evidence type="ECO:0000313" key="3">
    <source>
        <dbReference type="Proteomes" id="UP001233172"/>
    </source>
</evidence>
<evidence type="ECO:0000313" key="2">
    <source>
        <dbReference type="EMBL" id="KAK0039755.1"/>
    </source>
</evidence>
<dbReference type="EMBL" id="JASAOG010000405">
    <property type="protein sequence ID" value="KAK0039755.1"/>
    <property type="molecule type" value="Genomic_DNA"/>
</dbReference>
<keyword evidence="3" id="KW-1185">Reference proteome</keyword>
<reference evidence="2" key="2">
    <citation type="submission" date="2023-04" db="EMBL/GenBank/DDBJ databases">
        <authorList>
            <person name="Bu L."/>
            <person name="Lu L."/>
            <person name="Laidemitt M.R."/>
            <person name="Zhang S.M."/>
            <person name="Mutuku M."/>
            <person name="Mkoji G."/>
            <person name="Steinauer M."/>
            <person name="Loker E.S."/>
        </authorList>
    </citation>
    <scope>NUCLEOTIDE SEQUENCE</scope>
    <source>
        <strain evidence="2">KasaAsao</strain>
        <tissue evidence="2">Whole Snail</tissue>
    </source>
</reference>
<feature type="non-terminal residue" evidence="2">
    <location>
        <position position="222"/>
    </location>
</feature>
<protein>
    <submittedName>
        <fullName evidence="2">Uncharacterized protein</fullName>
    </submittedName>
</protein>
<name>A0AAD8ETV4_BIOPF</name>
<gene>
    <name evidence="2" type="ORF">Bpfe_030810</name>
</gene>
<dbReference type="PANTHER" id="PTHR47018">
    <property type="entry name" value="CXC DOMAIN-CONTAINING PROTEIN-RELATED"/>
    <property type="match status" value="1"/>
</dbReference>
<dbReference type="Proteomes" id="UP001233172">
    <property type="component" value="Unassembled WGS sequence"/>
</dbReference>
<proteinExistence type="predicted"/>
<reference evidence="2" key="1">
    <citation type="journal article" date="2023" name="PLoS Negl. Trop. Dis.">
        <title>A genome sequence for Biomphalaria pfeifferi, the major vector snail for the human-infecting parasite Schistosoma mansoni.</title>
        <authorList>
            <person name="Bu L."/>
            <person name="Lu L."/>
            <person name="Laidemitt M.R."/>
            <person name="Zhang S.M."/>
            <person name="Mutuku M."/>
            <person name="Mkoji G."/>
            <person name="Steinauer M."/>
            <person name="Loker E.S."/>
        </authorList>
    </citation>
    <scope>NUCLEOTIDE SEQUENCE</scope>
    <source>
        <strain evidence="2">KasaAsao</strain>
    </source>
</reference>
<organism evidence="2 3">
    <name type="scientific">Biomphalaria pfeifferi</name>
    <name type="common">Bloodfluke planorb</name>
    <name type="synonym">Freshwater snail</name>
    <dbReference type="NCBI Taxonomy" id="112525"/>
    <lineage>
        <taxon>Eukaryota</taxon>
        <taxon>Metazoa</taxon>
        <taxon>Spiralia</taxon>
        <taxon>Lophotrochozoa</taxon>
        <taxon>Mollusca</taxon>
        <taxon>Gastropoda</taxon>
        <taxon>Heterobranchia</taxon>
        <taxon>Euthyneura</taxon>
        <taxon>Panpulmonata</taxon>
        <taxon>Hygrophila</taxon>
        <taxon>Lymnaeoidea</taxon>
        <taxon>Planorbidae</taxon>
        <taxon>Biomphalaria</taxon>
    </lineage>
</organism>
<dbReference type="AlphaFoldDB" id="A0AAD8ETV4"/>
<comment type="caution">
    <text evidence="2">The sequence shown here is derived from an EMBL/GenBank/DDBJ whole genome shotgun (WGS) entry which is preliminary data.</text>
</comment>